<dbReference type="Proteomes" id="UP000261380">
    <property type="component" value="Unplaced"/>
</dbReference>
<reference evidence="2" key="1">
    <citation type="submission" date="2025-08" db="UniProtKB">
        <authorList>
            <consortium name="Ensembl"/>
        </authorList>
    </citation>
    <scope>IDENTIFICATION</scope>
</reference>
<dbReference type="Pfam" id="PF06825">
    <property type="entry name" value="HSBP1"/>
    <property type="match status" value="1"/>
</dbReference>
<proteinExistence type="inferred from homology"/>
<name>A0A3B5L3Y5_9TELE</name>
<comment type="similarity">
    <text evidence="1">Belongs to the HSBP1 family.</text>
</comment>
<sequence length="56" mass="6166">MSKTDCKAAQEMTEAVSLQMSLTLTLDQMGTRIDDLEKNVTELMTQAGMEDKASPK</sequence>
<protein>
    <recommendedName>
        <fullName evidence="4">Heat shock factor binding protein 1a</fullName>
    </recommendedName>
</protein>
<evidence type="ECO:0000256" key="1">
    <source>
        <dbReference type="ARBA" id="ARBA00006349"/>
    </source>
</evidence>
<accession>A0A3B5L3Y5</accession>
<evidence type="ECO:0008006" key="4">
    <source>
        <dbReference type="Google" id="ProtNLM"/>
    </source>
</evidence>
<dbReference type="Ensembl" id="ENSXCOT00000004607.1">
    <property type="protein sequence ID" value="ENSXCOP00000004551.1"/>
    <property type="gene ID" value="ENSXCOG00000003597.1"/>
</dbReference>
<organism evidence="2 3">
    <name type="scientific">Xiphophorus couchianus</name>
    <name type="common">Monterrey platyfish</name>
    <dbReference type="NCBI Taxonomy" id="32473"/>
    <lineage>
        <taxon>Eukaryota</taxon>
        <taxon>Metazoa</taxon>
        <taxon>Chordata</taxon>
        <taxon>Craniata</taxon>
        <taxon>Vertebrata</taxon>
        <taxon>Euteleostomi</taxon>
        <taxon>Actinopterygii</taxon>
        <taxon>Neopterygii</taxon>
        <taxon>Teleostei</taxon>
        <taxon>Neoteleostei</taxon>
        <taxon>Acanthomorphata</taxon>
        <taxon>Ovalentaria</taxon>
        <taxon>Atherinomorphae</taxon>
        <taxon>Cyprinodontiformes</taxon>
        <taxon>Poeciliidae</taxon>
        <taxon>Poeciliinae</taxon>
        <taxon>Xiphophorus</taxon>
    </lineage>
</organism>
<evidence type="ECO:0000313" key="2">
    <source>
        <dbReference type="Ensembl" id="ENSXCOP00000004551.1"/>
    </source>
</evidence>
<dbReference type="GO" id="GO:0003714">
    <property type="term" value="F:transcription corepressor activity"/>
    <property type="evidence" value="ECO:0007669"/>
    <property type="project" value="InterPro"/>
</dbReference>
<reference evidence="2" key="2">
    <citation type="submission" date="2025-09" db="UniProtKB">
        <authorList>
            <consortium name="Ensembl"/>
        </authorList>
    </citation>
    <scope>IDENTIFICATION</scope>
</reference>
<dbReference type="STRING" id="32473.ENSXCOP00000004551"/>
<keyword evidence="3" id="KW-1185">Reference proteome</keyword>
<dbReference type="AlphaFoldDB" id="A0A3B5L3Y5"/>
<evidence type="ECO:0000313" key="3">
    <source>
        <dbReference type="Proteomes" id="UP000261380"/>
    </source>
</evidence>
<dbReference type="GeneTree" id="ENSGT01150000287631"/>
<dbReference type="InterPro" id="IPR009643">
    <property type="entry name" value="HS1-bd"/>
</dbReference>